<feature type="compositionally biased region" description="Basic and acidic residues" evidence="1">
    <location>
        <begin position="58"/>
        <end position="67"/>
    </location>
</feature>
<gene>
    <name evidence="2" type="ORF">NDU88_012293</name>
</gene>
<evidence type="ECO:0000313" key="2">
    <source>
        <dbReference type="EMBL" id="KAJ1146011.1"/>
    </source>
</evidence>
<proteinExistence type="predicted"/>
<feature type="compositionally biased region" description="Basic and acidic residues" evidence="1">
    <location>
        <begin position="91"/>
        <end position="102"/>
    </location>
</feature>
<name>A0AAV7R086_PLEWA</name>
<sequence>MWVTKNGVSQDFYDPEDLRSFLDGLQPMDTSVSLLHRDIPVLDQDTLPQGPAPGGSGTDRHFTVSHPRGRDLERLMTSHDDRRQLLHEVALHTQVADRDKSRCPLKPPTDTS</sequence>
<dbReference type="AlphaFoldDB" id="A0AAV7R086"/>
<protein>
    <submittedName>
        <fullName evidence="2">Uncharacterized protein</fullName>
    </submittedName>
</protein>
<keyword evidence="3" id="KW-1185">Reference proteome</keyword>
<reference evidence="2" key="1">
    <citation type="journal article" date="2022" name="bioRxiv">
        <title>Sequencing and chromosome-scale assembly of the giantPleurodeles waltlgenome.</title>
        <authorList>
            <person name="Brown T."/>
            <person name="Elewa A."/>
            <person name="Iarovenko S."/>
            <person name="Subramanian E."/>
            <person name="Araus A.J."/>
            <person name="Petzold A."/>
            <person name="Susuki M."/>
            <person name="Suzuki K.-i.T."/>
            <person name="Hayashi T."/>
            <person name="Toyoda A."/>
            <person name="Oliveira C."/>
            <person name="Osipova E."/>
            <person name="Leigh N.D."/>
            <person name="Simon A."/>
            <person name="Yun M.H."/>
        </authorList>
    </citation>
    <scope>NUCLEOTIDE SEQUENCE</scope>
    <source>
        <strain evidence="2">20211129_DDA</strain>
        <tissue evidence="2">Liver</tissue>
    </source>
</reference>
<feature type="region of interest" description="Disordered" evidence="1">
    <location>
        <begin position="43"/>
        <end position="67"/>
    </location>
</feature>
<comment type="caution">
    <text evidence="2">The sequence shown here is derived from an EMBL/GenBank/DDBJ whole genome shotgun (WGS) entry which is preliminary data.</text>
</comment>
<dbReference type="EMBL" id="JANPWB010000010">
    <property type="protein sequence ID" value="KAJ1146011.1"/>
    <property type="molecule type" value="Genomic_DNA"/>
</dbReference>
<feature type="region of interest" description="Disordered" evidence="1">
    <location>
        <begin position="91"/>
        <end position="112"/>
    </location>
</feature>
<evidence type="ECO:0000256" key="1">
    <source>
        <dbReference type="SAM" id="MobiDB-lite"/>
    </source>
</evidence>
<dbReference type="Proteomes" id="UP001066276">
    <property type="component" value="Chromosome 6"/>
</dbReference>
<organism evidence="2 3">
    <name type="scientific">Pleurodeles waltl</name>
    <name type="common">Iberian ribbed newt</name>
    <dbReference type="NCBI Taxonomy" id="8319"/>
    <lineage>
        <taxon>Eukaryota</taxon>
        <taxon>Metazoa</taxon>
        <taxon>Chordata</taxon>
        <taxon>Craniata</taxon>
        <taxon>Vertebrata</taxon>
        <taxon>Euteleostomi</taxon>
        <taxon>Amphibia</taxon>
        <taxon>Batrachia</taxon>
        <taxon>Caudata</taxon>
        <taxon>Salamandroidea</taxon>
        <taxon>Salamandridae</taxon>
        <taxon>Pleurodelinae</taxon>
        <taxon>Pleurodeles</taxon>
    </lineage>
</organism>
<accession>A0AAV7R086</accession>
<evidence type="ECO:0000313" key="3">
    <source>
        <dbReference type="Proteomes" id="UP001066276"/>
    </source>
</evidence>